<dbReference type="Proteomes" id="UP000287198">
    <property type="component" value="Unassembled WGS sequence"/>
</dbReference>
<dbReference type="InterPro" id="IPR004616">
    <property type="entry name" value="Leu/Phe-tRNA_Trfase"/>
</dbReference>
<dbReference type="HAMAP" id="MF_00688">
    <property type="entry name" value="Leu_Phe_trans"/>
    <property type="match status" value="1"/>
</dbReference>
<comment type="catalytic activity">
    <reaction evidence="7 15">
        <text>N-terminal L-lysyl-[protein] + L-leucyl-tRNA(Leu) = N-terminal L-leucyl-L-lysyl-[protein] + tRNA(Leu) + H(+)</text>
        <dbReference type="Rhea" id="RHEA:12340"/>
        <dbReference type="Rhea" id="RHEA-COMP:9613"/>
        <dbReference type="Rhea" id="RHEA-COMP:9622"/>
        <dbReference type="Rhea" id="RHEA-COMP:12670"/>
        <dbReference type="Rhea" id="RHEA-COMP:12671"/>
        <dbReference type="ChEBI" id="CHEBI:15378"/>
        <dbReference type="ChEBI" id="CHEBI:65249"/>
        <dbReference type="ChEBI" id="CHEBI:78442"/>
        <dbReference type="ChEBI" id="CHEBI:78494"/>
        <dbReference type="ChEBI" id="CHEBI:133043"/>
        <dbReference type="EC" id="2.3.2.6"/>
    </reaction>
</comment>
<comment type="subcellular location">
    <subcellularLocation>
        <location evidence="1 15">Cytoplasm</location>
    </subcellularLocation>
</comment>
<accession>A0A432Y0L7</accession>
<dbReference type="Gene3D" id="3.30.70.3550">
    <property type="entry name" value="Leucyl/phenylalanyl-tRNA-protein transferase, N-terminal domain"/>
    <property type="match status" value="1"/>
</dbReference>
<evidence type="ECO:0000256" key="7">
    <source>
        <dbReference type="ARBA" id="ARBA00051538"/>
    </source>
</evidence>
<comment type="caution">
    <text evidence="16">The sequence shown here is derived from an EMBL/GenBank/DDBJ whole genome shotgun (WGS) entry which is preliminary data.</text>
</comment>
<dbReference type="EMBL" id="PIPW01000001">
    <property type="protein sequence ID" value="RUO54500.1"/>
    <property type="molecule type" value="Genomic_DNA"/>
</dbReference>
<proteinExistence type="inferred from homology"/>
<evidence type="ECO:0000256" key="8">
    <source>
        <dbReference type="ARBA" id="ARBA00054043"/>
    </source>
</evidence>
<comment type="similarity">
    <text evidence="9 15">Belongs to the L/F-transferase family.</text>
</comment>
<dbReference type="PANTHER" id="PTHR30098:SF2">
    <property type="entry name" value="LEUCYL_PHENYLALANYL-TRNA--PROTEIN TRANSFERASE"/>
    <property type="match status" value="1"/>
</dbReference>
<evidence type="ECO:0000256" key="13">
    <source>
        <dbReference type="ARBA" id="ARBA00077165"/>
    </source>
</evidence>
<evidence type="ECO:0000256" key="14">
    <source>
        <dbReference type="ARBA" id="ARBA00083640"/>
    </source>
</evidence>
<evidence type="ECO:0000256" key="1">
    <source>
        <dbReference type="ARBA" id="ARBA00004496"/>
    </source>
</evidence>
<gene>
    <name evidence="15" type="primary">aat</name>
    <name evidence="16" type="ORF">CWI69_03580</name>
</gene>
<comment type="catalytic activity">
    <reaction evidence="5 15">
        <text>L-phenylalanyl-tRNA(Phe) + an N-terminal L-alpha-aminoacyl-[protein] = an N-terminal L-phenylalanyl-L-alpha-aminoacyl-[protein] + tRNA(Phe)</text>
        <dbReference type="Rhea" id="RHEA:43632"/>
        <dbReference type="Rhea" id="RHEA-COMP:9668"/>
        <dbReference type="Rhea" id="RHEA-COMP:9699"/>
        <dbReference type="Rhea" id="RHEA-COMP:10636"/>
        <dbReference type="Rhea" id="RHEA-COMP:10637"/>
        <dbReference type="ChEBI" id="CHEBI:78442"/>
        <dbReference type="ChEBI" id="CHEBI:78531"/>
        <dbReference type="ChEBI" id="CHEBI:78597"/>
        <dbReference type="ChEBI" id="CHEBI:83561"/>
        <dbReference type="EC" id="2.3.2.6"/>
    </reaction>
</comment>
<dbReference type="RefSeq" id="WP_126761948.1">
    <property type="nucleotide sequence ID" value="NZ_JBHLTZ010000004.1"/>
</dbReference>
<dbReference type="InterPro" id="IPR042203">
    <property type="entry name" value="Leu/Phe-tRNA_Trfase_C"/>
</dbReference>
<evidence type="ECO:0000256" key="10">
    <source>
        <dbReference type="ARBA" id="ARBA00066767"/>
    </source>
</evidence>
<keyword evidence="4 15" id="KW-0012">Acyltransferase</keyword>
<comment type="catalytic activity">
    <reaction evidence="6 15">
        <text>N-terminal L-arginyl-[protein] + L-leucyl-tRNA(Leu) = N-terminal L-leucyl-L-arginyl-[protein] + tRNA(Leu) + H(+)</text>
        <dbReference type="Rhea" id="RHEA:50416"/>
        <dbReference type="Rhea" id="RHEA-COMP:9613"/>
        <dbReference type="Rhea" id="RHEA-COMP:9622"/>
        <dbReference type="Rhea" id="RHEA-COMP:12672"/>
        <dbReference type="Rhea" id="RHEA-COMP:12673"/>
        <dbReference type="ChEBI" id="CHEBI:15378"/>
        <dbReference type="ChEBI" id="CHEBI:64719"/>
        <dbReference type="ChEBI" id="CHEBI:78442"/>
        <dbReference type="ChEBI" id="CHEBI:78494"/>
        <dbReference type="ChEBI" id="CHEBI:133044"/>
        <dbReference type="EC" id="2.3.2.6"/>
    </reaction>
</comment>
<keyword evidence="17" id="KW-1185">Reference proteome</keyword>
<evidence type="ECO:0000256" key="2">
    <source>
        <dbReference type="ARBA" id="ARBA00022490"/>
    </source>
</evidence>
<name>A0A432Y0L7_9GAMM</name>
<evidence type="ECO:0000256" key="11">
    <source>
        <dbReference type="ARBA" id="ARBA00074372"/>
    </source>
</evidence>
<evidence type="ECO:0000256" key="4">
    <source>
        <dbReference type="ARBA" id="ARBA00023315"/>
    </source>
</evidence>
<dbReference type="AlphaFoldDB" id="A0A432Y0L7"/>
<dbReference type="NCBIfam" id="TIGR00667">
    <property type="entry name" value="aat"/>
    <property type="match status" value="1"/>
</dbReference>
<dbReference type="FunFam" id="3.40.630.70:FF:000001">
    <property type="entry name" value="Leucyl/phenylalanyl-tRNA--protein transferase"/>
    <property type="match status" value="1"/>
</dbReference>
<evidence type="ECO:0000256" key="12">
    <source>
        <dbReference type="ARBA" id="ARBA00077136"/>
    </source>
</evidence>
<keyword evidence="3 15" id="KW-0808">Transferase</keyword>
<dbReference type="GO" id="GO:0008914">
    <property type="term" value="F:leucyl-tRNA--protein transferase activity"/>
    <property type="evidence" value="ECO:0007669"/>
    <property type="project" value="UniProtKB-UniRule"/>
</dbReference>
<dbReference type="OrthoDB" id="9790282at2"/>
<dbReference type="Pfam" id="PF03588">
    <property type="entry name" value="Leu_Phe_trans"/>
    <property type="match status" value="1"/>
</dbReference>
<dbReference type="InterPro" id="IPR042221">
    <property type="entry name" value="Leu/Phe-tRNA_Trfase_N"/>
</dbReference>
<evidence type="ECO:0000256" key="3">
    <source>
        <dbReference type="ARBA" id="ARBA00022679"/>
    </source>
</evidence>
<evidence type="ECO:0000256" key="6">
    <source>
        <dbReference type="ARBA" id="ARBA00050652"/>
    </source>
</evidence>
<dbReference type="InterPro" id="IPR016181">
    <property type="entry name" value="Acyl_CoA_acyltransferase"/>
</dbReference>
<dbReference type="EC" id="2.3.2.6" evidence="10 15"/>
<organism evidence="16 17">
    <name type="scientific">Pseudidiomarina halophila</name>
    <dbReference type="NCBI Taxonomy" id="1449799"/>
    <lineage>
        <taxon>Bacteria</taxon>
        <taxon>Pseudomonadati</taxon>
        <taxon>Pseudomonadota</taxon>
        <taxon>Gammaproteobacteria</taxon>
        <taxon>Alteromonadales</taxon>
        <taxon>Idiomarinaceae</taxon>
        <taxon>Pseudidiomarina</taxon>
    </lineage>
</organism>
<evidence type="ECO:0000313" key="16">
    <source>
        <dbReference type="EMBL" id="RUO54500.1"/>
    </source>
</evidence>
<evidence type="ECO:0000256" key="15">
    <source>
        <dbReference type="HAMAP-Rule" id="MF_00688"/>
    </source>
</evidence>
<reference evidence="17" key="1">
    <citation type="journal article" date="2018" name="Front. Microbiol.">
        <title>Genome-Based Analysis Reveals the Taxonomy and Diversity of the Family Idiomarinaceae.</title>
        <authorList>
            <person name="Liu Y."/>
            <person name="Lai Q."/>
            <person name="Shao Z."/>
        </authorList>
    </citation>
    <scope>NUCLEOTIDE SEQUENCE [LARGE SCALE GENOMIC DNA]</scope>
    <source>
        <strain evidence="17">BH195</strain>
    </source>
</reference>
<dbReference type="FunFam" id="3.30.70.3550:FF:000001">
    <property type="entry name" value="Leucyl/phenylalanyl-tRNA--protein transferase"/>
    <property type="match status" value="1"/>
</dbReference>
<dbReference type="GO" id="GO:0030163">
    <property type="term" value="P:protein catabolic process"/>
    <property type="evidence" value="ECO:0007669"/>
    <property type="project" value="UniProtKB-UniRule"/>
</dbReference>
<sequence>MFRLAADDFSFPRPELALRDPNGLLAIGGDLHPDRLINAYRNGIFPWFADDTPPLWWSPDPRAVFSPQSLHQSRSMLRFRQRTDFNVTLNYDFTQVISACARAHEAGPEGTWITPALQQAFIELHRLGHAHSVEVWAQDELVGGMYGVAVGNLFCGESMFHQRSNASKLALLVFAEHFFAAGGQLIDAQVENPHLKRLGMREIPRQQFLHQLRLSLRTTPALTAEFWQARPLPHKSSGNCR</sequence>
<evidence type="ECO:0000256" key="9">
    <source>
        <dbReference type="ARBA" id="ARBA00061535"/>
    </source>
</evidence>
<evidence type="ECO:0000313" key="17">
    <source>
        <dbReference type="Proteomes" id="UP000287198"/>
    </source>
</evidence>
<protein>
    <recommendedName>
        <fullName evidence="11 15">Leucyl/phenylalanyl-tRNA--protein transferase</fullName>
        <ecNumber evidence="10 15">2.3.2.6</ecNumber>
    </recommendedName>
    <alternativeName>
        <fullName evidence="12 15">L/F-transferase</fullName>
    </alternativeName>
    <alternativeName>
        <fullName evidence="13 15">Leucyltransferase</fullName>
    </alternativeName>
    <alternativeName>
        <fullName evidence="14 15">Phenyalanyltransferase</fullName>
    </alternativeName>
</protein>
<dbReference type="Gene3D" id="3.40.630.70">
    <property type="entry name" value="Leucyl/phenylalanyl-tRNA-protein transferase, C-terminal domain"/>
    <property type="match status" value="1"/>
</dbReference>
<dbReference type="SUPFAM" id="SSF55729">
    <property type="entry name" value="Acyl-CoA N-acyltransferases (Nat)"/>
    <property type="match status" value="1"/>
</dbReference>
<comment type="function">
    <text evidence="8 15">Functions in the N-end rule pathway of protein degradation where it conjugates Leu, Phe and, less efficiently, Met from aminoacyl-tRNAs to the N-termini of proteins containing an N-terminal arginine or lysine.</text>
</comment>
<keyword evidence="2 15" id="KW-0963">Cytoplasm</keyword>
<evidence type="ECO:0000256" key="5">
    <source>
        <dbReference type="ARBA" id="ARBA00050607"/>
    </source>
</evidence>
<dbReference type="PANTHER" id="PTHR30098">
    <property type="entry name" value="LEUCYL/PHENYLALANYL-TRNA--PROTEIN TRANSFERASE"/>
    <property type="match status" value="1"/>
</dbReference>
<dbReference type="GO" id="GO:0005737">
    <property type="term" value="C:cytoplasm"/>
    <property type="evidence" value="ECO:0007669"/>
    <property type="project" value="UniProtKB-SubCell"/>
</dbReference>